<dbReference type="GO" id="GO:0004497">
    <property type="term" value="F:monooxygenase activity"/>
    <property type="evidence" value="ECO:0007669"/>
    <property type="project" value="UniProtKB-KW"/>
</dbReference>
<keyword evidence="6 8" id="KW-0408">Iron</keyword>
<dbReference type="PRINTS" id="PR00463">
    <property type="entry name" value="EP450I"/>
</dbReference>
<sequence>MSHTSMNLPPGPSYLLRLFPSYAIPSVIVYFSLQNLANWATLSISSWLLVFLSFLARPLLFFAQVQYATIVNKREAAKMGAVLAPTVKASGLQIIKIMVETLREGYPGEDFRHWAEDYGHTYQLNLLKDTALFTDDPEAVKAILATQFDAFEKGPIFQDQFHSLLGAGVFNTDGEMWKFHRSLTRPFFSRERISDFDIYARNSDLSLKQARRRLQEGYSINFQDLVSRFTLDSATEFLFGHNVSSLSAGLPYPPSSSQLTPASFHSHPATIFATASTESSLLASLRTGRGPEWSLFEFWQDRIQPLREIIDDFTEPVIKEAIDRARVQEKGAHRGEEGTLLEYMLQHTQDPQILKDEVVNLLVAGRDTTMALLTFSMYLIIQHPHVEHRLRQEIYDVVGPSGRPTYDHMRQMRFVRAFLNEVLRLYPSIPLNVRRSVRPVVLPTSDPERKHIYVPKDTVCTFSVFNMHRRTDLWGPDAEKFDPDRFLDERLHKYLTPNPFIFLPFNAGPRICIGQQFAYHEASFYLVRLLQQFTGFEMDREINQAPPAKWASKEDRRKDEQVHPVTHLTLSIVGGFWMRMRELNPDSTSPIAVTFRACDALGIPQPLRNIPAVVYTPDAILNADDPSPQLAAALKQVYDSDPSSPVLATNFDNIAVFWTPNKENVRYYELVASDDTRTLLALRTITAAHLLHALIYELYAPLPDSAEKTGVLPEGPPKDHVRGAQEKLVVGRGDIVHAASNGLDGFALELKPHYPLDFSEIPPDTLAHLGAVYRPCPLSSLGLRERILHGSSFTLEILGVVAEGSKRGVCTVYQCRIISVDNDEVVESPALCLKNFDDRFQLLDPPEEEELEEEPSGWLDRIALAEWDARQEHCAYKKLECLHGTVFPWYYGAHRFTLPCGFQVYGILLEYSPGWPLDSENVRTLSPESQIQLIQRCRHAARVLDIADIAQKDWHTGQVLVHTALNGSLTHGVMIDLASSTQTIEPELYNGCSNFHGALCGLMAGLSMAGADKRFVVDHFGTPDVWQYGSSIIPLPPSKDSALLSPPNPFDFIQLVRKE</sequence>
<evidence type="ECO:0000256" key="8">
    <source>
        <dbReference type="PIRSR" id="PIRSR602401-1"/>
    </source>
</evidence>
<dbReference type="Proteomes" id="UP000467700">
    <property type="component" value="Unassembled WGS sequence"/>
</dbReference>
<comment type="similarity">
    <text evidence="2">Belongs to the cytochrome P450 family.</text>
</comment>
<keyword evidence="7" id="KW-0503">Monooxygenase</keyword>
<name>A0A8S0XZG1_CYCAE</name>
<dbReference type="Gene3D" id="1.10.630.10">
    <property type="entry name" value="Cytochrome P450"/>
    <property type="match status" value="1"/>
</dbReference>
<dbReference type="PROSITE" id="PS00086">
    <property type="entry name" value="CYTOCHROME_P450"/>
    <property type="match status" value="1"/>
</dbReference>
<protein>
    <recommendedName>
        <fullName evidence="12">Cytochrome P450</fullName>
    </recommendedName>
</protein>
<dbReference type="PANTHER" id="PTHR24287:SF1">
    <property type="entry name" value="P450, PUTATIVE (EUROFUNG)-RELATED"/>
    <property type="match status" value="1"/>
</dbReference>
<feature type="transmembrane region" description="Helical" evidence="9">
    <location>
        <begin position="40"/>
        <end position="63"/>
    </location>
</feature>
<dbReference type="CDD" id="cd11063">
    <property type="entry name" value="CYP52"/>
    <property type="match status" value="1"/>
</dbReference>
<dbReference type="EMBL" id="CACVBS010000079">
    <property type="protein sequence ID" value="CAA7269641.1"/>
    <property type="molecule type" value="Genomic_DNA"/>
</dbReference>
<feature type="binding site" description="axial binding residue" evidence="8">
    <location>
        <position position="512"/>
    </location>
    <ligand>
        <name>heme</name>
        <dbReference type="ChEBI" id="CHEBI:30413"/>
    </ligand>
    <ligandPart>
        <name>Fe</name>
        <dbReference type="ChEBI" id="CHEBI:18248"/>
    </ligandPart>
</feature>
<dbReference type="Pfam" id="PF00067">
    <property type="entry name" value="p450"/>
    <property type="match status" value="1"/>
</dbReference>
<dbReference type="GO" id="GO:0016705">
    <property type="term" value="F:oxidoreductase activity, acting on paired donors, with incorporation or reduction of molecular oxygen"/>
    <property type="evidence" value="ECO:0007669"/>
    <property type="project" value="InterPro"/>
</dbReference>
<comment type="cofactor">
    <cofactor evidence="1 8">
        <name>heme</name>
        <dbReference type="ChEBI" id="CHEBI:30413"/>
    </cofactor>
</comment>
<dbReference type="AlphaFoldDB" id="A0A8S0XZG1"/>
<organism evidence="10 11">
    <name type="scientific">Cyclocybe aegerita</name>
    <name type="common">Black poplar mushroom</name>
    <name type="synonym">Agrocybe aegerita</name>
    <dbReference type="NCBI Taxonomy" id="1973307"/>
    <lineage>
        <taxon>Eukaryota</taxon>
        <taxon>Fungi</taxon>
        <taxon>Dikarya</taxon>
        <taxon>Basidiomycota</taxon>
        <taxon>Agaricomycotina</taxon>
        <taxon>Agaricomycetes</taxon>
        <taxon>Agaricomycetidae</taxon>
        <taxon>Agaricales</taxon>
        <taxon>Agaricineae</taxon>
        <taxon>Bolbitiaceae</taxon>
        <taxon>Cyclocybe</taxon>
    </lineage>
</organism>
<dbReference type="GO" id="GO:0020037">
    <property type="term" value="F:heme binding"/>
    <property type="evidence" value="ECO:0007669"/>
    <property type="project" value="InterPro"/>
</dbReference>
<evidence type="ECO:0008006" key="12">
    <source>
        <dbReference type="Google" id="ProtNLM"/>
    </source>
</evidence>
<dbReference type="InterPro" id="IPR036396">
    <property type="entry name" value="Cyt_P450_sf"/>
</dbReference>
<gene>
    <name evidence="10" type="ORF">AAE3_LOCUS11745</name>
</gene>
<dbReference type="InterPro" id="IPR002401">
    <property type="entry name" value="Cyt_P450_E_grp-I"/>
</dbReference>
<dbReference type="InterPro" id="IPR001128">
    <property type="entry name" value="Cyt_P450"/>
</dbReference>
<evidence type="ECO:0000313" key="10">
    <source>
        <dbReference type="EMBL" id="CAA7269641.1"/>
    </source>
</evidence>
<evidence type="ECO:0000256" key="2">
    <source>
        <dbReference type="ARBA" id="ARBA00010617"/>
    </source>
</evidence>
<keyword evidence="9" id="KW-0472">Membrane</keyword>
<dbReference type="PANTHER" id="PTHR24287">
    <property type="entry name" value="P450, PUTATIVE (EUROFUNG)-RELATED"/>
    <property type="match status" value="1"/>
</dbReference>
<evidence type="ECO:0000313" key="11">
    <source>
        <dbReference type="Proteomes" id="UP000467700"/>
    </source>
</evidence>
<dbReference type="InterPro" id="IPR047146">
    <property type="entry name" value="Cyt_P450_E_CYP52_fungi"/>
</dbReference>
<proteinExistence type="inferred from homology"/>
<dbReference type="PRINTS" id="PR00385">
    <property type="entry name" value="P450"/>
</dbReference>
<evidence type="ECO:0000256" key="6">
    <source>
        <dbReference type="ARBA" id="ARBA00023004"/>
    </source>
</evidence>
<keyword evidence="4 8" id="KW-0479">Metal-binding</keyword>
<keyword evidence="3 8" id="KW-0349">Heme</keyword>
<evidence type="ECO:0000256" key="3">
    <source>
        <dbReference type="ARBA" id="ARBA00022617"/>
    </source>
</evidence>
<dbReference type="GO" id="GO:0005506">
    <property type="term" value="F:iron ion binding"/>
    <property type="evidence" value="ECO:0007669"/>
    <property type="project" value="InterPro"/>
</dbReference>
<keyword evidence="9" id="KW-0812">Transmembrane</keyword>
<reference evidence="10 11" key="1">
    <citation type="submission" date="2020-01" db="EMBL/GenBank/DDBJ databases">
        <authorList>
            <person name="Gupta K D."/>
        </authorList>
    </citation>
    <scope>NUCLEOTIDE SEQUENCE [LARGE SCALE GENOMIC DNA]</scope>
</reference>
<accession>A0A8S0XZG1</accession>
<keyword evidence="5" id="KW-0560">Oxidoreductase</keyword>
<dbReference type="InterPro" id="IPR017972">
    <property type="entry name" value="Cyt_P450_CS"/>
</dbReference>
<evidence type="ECO:0000256" key="7">
    <source>
        <dbReference type="ARBA" id="ARBA00023033"/>
    </source>
</evidence>
<evidence type="ECO:0000256" key="4">
    <source>
        <dbReference type="ARBA" id="ARBA00022723"/>
    </source>
</evidence>
<feature type="transmembrane region" description="Helical" evidence="9">
    <location>
        <begin position="14"/>
        <end position="33"/>
    </location>
</feature>
<evidence type="ECO:0000256" key="9">
    <source>
        <dbReference type="SAM" id="Phobius"/>
    </source>
</evidence>
<evidence type="ECO:0000256" key="1">
    <source>
        <dbReference type="ARBA" id="ARBA00001971"/>
    </source>
</evidence>
<keyword evidence="9" id="KW-1133">Transmembrane helix</keyword>
<dbReference type="SUPFAM" id="SSF48264">
    <property type="entry name" value="Cytochrome P450"/>
    <property type="match status" value="1"/>
</dbReference>
<keyword evidence="11" id="KW-1185">Reference proteome</keyword>
<comment type="caution">
    <text evidence="10">The sequence shown here is derived from an EMBL/GenBank/DDBJ whole genome shotgun (WGS) entry which is preliminary data.</text>
</comment>
<dbReference type="OrthoDB" id="3138711at2759"/>
<evidence type="ECO:0000256" key="5">
    <source>
        <dbReference type="ARBA" id="ARBA00023002"/>
    </source>
</evidence>